<gene>
    <name evidence="3" type="ORF">LOC62_03G004678</name>
</gene>
<reference evidence="3" key="1">
    <citation type="submission" date="2023-10" db="EMBL/GenBank/DDBJ databases">
        <authorList>
            <person name="Noh H."/>
        </authorList>
    </citation>
    <scope>NUCLEOTIDE SEQUENCE</scope>
    <source>
        <strain evidence="3">DUCC4014</strain>
    </source>
</reference>
<proteinExistence type="predicted"/>
<dbReference type="InterPro" id="IPR040151">
    <property type="entry name" value="Gfd2/YDR514C-like"/>
</dbReference>
<dbReference type="InterPro" id="IPR048519">
    <property type="entry name" value="Gfd2/YDR514C-like_C"/>
</dbReference>
<sequence length="696" mass="75072">MGDNTRYGNPAEYDVDLHSIYAAYLGDFDAQNIDWWDASWGGYFRSYNEFLGFGWDAMVVVDSITGRAHIGAKREQIALFARMIKTRFGETLDKEPPSLLPLSPAPARSRTLHRTVHITDLQSYKKLATTMSPAELLHLRARVRTGEPAVITALFHAGAPDTDGGAAAAGVRTNGQGYSWACIKSTWWEKGGPPQGFIPGHGRTVMAKPGQGGKGLILEVGLAALRCANLRAVDVWPPIPDKNYRKAHYVIEEWVDKRTNTERPSYPRAFGFGRSQFIAEKSVERIVDASIQGLASHETDAHANTLILLSVGEPQPIPLPASSVLAPNIMQLDVLQLELALLQQAQRQGVPGVGDRRQPLASLRQLLHHLQIPVAPHAPLGNAGNEAFYTVLAFQKLLMRDTRLPDQLFTQPTFAQQDYFAHPPIPPYAGGTPYGSPYGAPLPPPPPIRADGRKGSSSSLHRISQASADYEPPSFQAPLTKQHTGDSNRRPASMTARRNSNTRQPSRIDIPRSQSVYWDDSEFSADGRPPRRHNNGGSDSAPSSPDQRSPDTRPTRTSTSVPPSSLRHSQVFPTPTSSNRPTLPNSRSVSFHDERRPATIRSMGSSSGSKDSGSADTGRLGSRSNSGTALGPSHLSASHTSSGASGSGSASSANDSSAAGRATSEATVVPEARARKTKSGSGVKHITGALAKFWVD</sequence>
<organism evidence="3 4">
    <name type="scientific">Vanrija pseudolonga</name>
    <dbReference type="NCBI Taxonomy" id="143232"/>
    <lineage>
        <taxon>Eukaryota</taxon>
        <taxon>Fungi</taxon>
        <taxon>Dikarya</taxon>
        <taxon>Basidiomycota</taxon>
        <taxon>Agaricomycotina</taxon>
        <taxon>Tremellomycetes</taxon>
        <taxon>Trichosporonales</taxon>
        <taxon>Trichosporonaceae</taxon>
        <taxon>Vanrija</taxon>
    </lineage>
</organism>
<feature type="region of interest" description="Disordered" evidence="1">
    <location>
        <begin position="425"/>
        <end position="682"/>
    </location>
</feature>
<feature type="compositionally biased region" description="Polar residues" evidence="1">
    <location>
        <begin position="496"/>
        <end position="505"/>
    </location>
</feature>
<dbReference type="PANTHER" id="PTHR28083">
    <property type="entry name" value="GOOD FOR FULL DBP5 ACTIVITY PROTEIN 2"/>
    <property type="match status" value="1"/>
</dbReference>
<keyword evidence="4" id="KW-1185">Reference proteome</keyword>
<feature type="compositionally biased region" description="Low complexity" evidence="1">
    <location>
        <begin position="555"/>
        <end position="567"/>
    </location>
</feature>
<evidence type="ECO:0000313" key="3">
    <source>
        <dbReference type="EMBL" id="WOO81146.1"/>
    </source>
</evidence>
<dbReference type="PANTHER" id="PTHR28083:SF1">
    <property type="entry name" value="GOOD FOR FULL DBP5 ACTIVITY PROTEIN 2"/>
    <property type="match status" value="1"/>
</dbReference>
<dbReference type="Pfam" id="PF21762">
    <property type="entry name" value="DEDDh_C"/>
    <property type="match status" value="1"/>
</dbReference>
<feature type="compositionally biased region" description="Polar residues" evidence="1">
    <location>
        <begin position="571"/>
        <end position="589"/>
    </location>
</feature>
<evidence type="ECO:0000259" key="2">
    <source>
        <dbReference type="Pfam" id="PF21762"/>
    </source>
</evidence>
<dbReference type="RefSeq" id="XP_062627178.1">
    <property type="nucleotide sequence ID" value="XM_062771194.1"/>
</dbReference>
<name>A0AAF1BHI4_9TREE</name>
<feature type="domain" description="Gfd2/YDR514C-like C-terminal" evidence="2">
    <location>
        <begin position="215"/>
        <end position="395"/>
    </location>
</feature>
<dbReference type="EMBL" id="CP086716">
    <property type="protein sequence ID" value="WOO81146.1"/>
    <property type="molecule type" value="Genomic_DNA"/>
</dbReference>
<evidence type="ECO:0000313" key="4">
    <source>
        <dbReference type="Proteomes" id="UP000827549"/>
    </source>
</evidence>
<dbReference type="GO" id="GO:0005634">
    <property type="term" value="C:nucleus"/>
    <property type="evidence" value="ECO:0007669"/>
    <property type="project" value="TreeGrafter"/>
</dbReference>
<feature type="compositionally biased region" description="Low complexity" evidence="1">
    <location>
        <begin position="636"/>
        <end position="662"/>
    </location>
</feature>
<protein>
    <recommendedName>
        <fullName evidence="2">Gfd2/YDR514C-like C-terminal domain-containing protein</fullName>
    </recommendedName>
</protein>
<dbReference type="GeneID" id="87807913"/>
<feature type="compositionally biased region" description="Polar residues" evidence="1">
    <location>
        <begin position="455"/>
        <end position="467"/>
    </location>
</feature>
<accession>A0AAF1BHI4</accession>
<dbReference type="AlphaFoldDB" id="A0AAF1BHI4"/>
<dbReference type="Proteomes" id="UP000827549">
    <property type="component" value="Chromosome 3"/>
</dbReference>
<feature type="compositionally biased region" description="Low complexity" evidence="1">
    <location>
        <begin position="602"/>
        <end position="614"/>
    </location>
</feature>
<evidence type="ECO:0000256" key="1">
    <source>
        <dbReference type="SAM" id="MobiDB-lite"/>
    </source>
</evidence>
<feature type="compositionally biased region" description="Polar residues" evidence="1">
    <location>
        <begin position="535"/>
        <end position="547"/>
    </location>
</feature>